<dbReference type="Proteomes" id="UP000243975">
    <property type="component" value="Unassembled WGS sequence"/>
</dbReference>
<dbReference type="PROSITE" id="PS51375">
    <property type="entry name" value="PPR"/>
    <property type="match status" value="9"/>
</dbReference>
<dbReference type="InterPro" id="IPR050667">
    <property type="entry name" value="PPR-containing_protein"/>
</dbReference>
<sequence>MSLSSSSSSSVVQSLDMAEEDNPHCPNYGELRTKMQNLTRSGSIGKALEIFHLMRNVSGKPTVYDYNSLINCYLKSNKVGLHDLCGLYFEMKRVELHPNASTFNTFLKGLSLLGESKVAISVIVEMCNYGFTPSFSCLSNLLKKCLDSMELVDGLRVLDLMLGLNYIPTEPKVILLINSLSRCGMTRDACVVFFKLLEIGNFQSPYVYNPILWSLCKSDQISGALAFFCSLKKKGLVHNVCSYTALVYGFGQKGLFKEASGCLRIMEVDGGCYPNIKTYTTIIKCLCDGGRIKEALCALGEMEKKGFDPDIVTYNIILRALSHKNLVLEIYNLYHTIYQKGLSPDNYTATAFSGLLKRGNIGIALNLLRDIVSSDSDVDVAVYNVYLHCLFRAREFKESLFMISCMEKDGIKPNNITFNTILKGICEEKTVDKALEFFERVEWPGKRPDMVSFNTVLSVACKRGDSIMVQTVLNLMEDEGVKLNVVGFTCLMQYFCNIGNINDCLKLFEHMISHGPHPSMVTINTLMVVLCKNRELGAAYQVFSNLKSYGLSPDARTYGILIRAAMNEGNNLLTLKLVEIALEMNLHCNGCIKNVKNCLLKIEDP</sequence>
<feature type="region of interest" description="Disordered" evidence="4">
    <location>
        <begin position="1"/>
        <end position="23"/>
    </location>
</feature>
<keyword evidence="2" id="KW-0677">Repeat</keyword>
<comment type="similarity">
    <text evidence="1">Belongs to the PPR family. P subfamily.</text>
</comment>
<dbReference type="EMBL" id="LEKV01004933">
    <property type="protein sequence ID" value="KVH91510.1"/>
    <property type="molecule type" value="Genomic_DNA"/>
</dbReference>
<feature type="repeat" description="PPR" evidence="3">
    <location>
        <begin position="484"/>
        <end position="518"/>
    </location>
</feature>
<dbReference type="Pfam" id="PF13041">
    <property type="entry name" value="PPR_2"/>
    <property type="match status" value="3"/>
</dbReference>
<feature type="repeat" description="PPR" evidence="3">
    <location>
        <begin position="310"/>
        <end position="344"/>
    </location>
</feature>
<keyword evidence="7" id="KW-1185">Reference proteome</keyword>
<feature type="repeat" description="PPR" evidence="3">
    <location>
        <begin position="204"/>
        <end position="238"/>
    </location>
</feature>
<dbReference type="OMA" id="TCLMQYF"/>
<dbReference type="PANTHER" id="PTHR47939">
    <property type="entry name" value="MEMBRANE-ASSOCIATED SALT-INDUCIBLE PROTEIN-LIKE"/>
    <property type="match status" value="1"/>
</dbReference>
<accession>A0A124SBS2</accession>
<reference evidence="6 7" key="1">
    <citation type="journal article" date="2016" name="Sci. Rep.">
        <title>The genome sequence of the outbreeding globe artichoke constructed de novo incorporating a phase-aware low-pass sequencing strategy of F1 progeny.</title>
        <authorList>
            <person name="Scaglione D."/>
            <person name="Reyes-Chin-Wo S."/>
            <person name="Acquadro A."/>
            <person name="Froenicke L."/>
            <person name="Portis E."/>
            <person name="Beitel C."/>
            <person name="Tirone M."/>
            <person name="Mauro R."/>
            <person name="Lo Monaco A."/>
            <person name="Mauromicale G."/>
            <person name="Faccioli P."/>
            <person name="Cattivelli L."/>
            <person name="Rieseberg L."/>
            <person name="Michelmore R."/>
            <person name="Lanteri S."/>
        </authorList>
    </citation>
    <scope>NUCLEOTIDE SEQUENCE [LARGE SCALE GENOMIC DNA]</scope>
    <source>
        <strain evidence="6">2C</strain>
    </source>
</reference>
<evidence type="ECO:0000256" key="2">
    <source>
        <dbReference type="ARBA" id="ARBA00022737"/>
    </source>
</evidence>
<feature type="repeat" description="PPR" evidence="3">
    <location>
        <begin position="379"/>
        <end position="413"/>
    </location>
</feature>
<feature type="repeat" description="PPR" evidence="3">
    <location>
        <begin position="414"/>
        <end position="448"/>
    </location>
</feature>
<organism evidence="6 7">
    <name type="scientific">Cynara cardunculus var. scolymus</name>
    <name type="common">Globe artichoke</name>
    <name type="synonym">Cynara scolymus</name>
    <dbReference type="NCBI Taxonomy" id="59895"/>
    <lineage>
        <taxon>Eukaryota</taxon>
        <taxon>Viridiplantae</taxon>
        <taxon>Streptophyta</taxon>
        <taxon>Embryophyta</taxon>
        <taxon>Tracheophyta</taxon>
        <taxon>Spermatophyta</taxon>
        <taxon>Magnoliopsida</taxon>
        <taxon>eudicotyledons</taxon>
        <taxon>Gunneridae</taxon>
        <taxon>Pentapetalae</taxon>
        <taxon>asterids</taxon>
        <taxon>campanulids</taxon>
        <taxon>Asterales</taxon>
        <taxon>Asteraceae</taxon>
        <taxon>Carduoideae</taxon>
        <taxon>Cardueae</taxon>
        <taxon>Carduinae</taxon>
        <taxon>Cynara</taxon>
    </lineage>
</organism>
<evidence type="ECO:0000256" key="1">
    <source>
        <dbReference type="ARBA" id="ARBA00007626"/>
    </source>
</evidence>
<feature type="compositionally biased region" description="Low complexity" evidence="4">
    <location>
        <begin position="1"/>
        <end position="15"/>
    </location>
</feature>
<gene>
    <name evidence="6" type="ORF">Ccrd_006461</name>
</gene>
<feature type="repeat" description="PPR" evidence="3">
    <location>
        <begin position="275"/>
        <end position="309"/>
    </location>
</feature>
<dbReference type="Gramene" id="KVH91510">
    <property type="protein sequence ID" value="KVH91510"/>
    <property type="gene ID" value="Ccrd_006461"/>
</dbReference>
<dbReference type="NCBIfam" id="TIGR00756">
    <property type="entry name" value="PPR"/>
    <property type="match status" value="5"/>
</dbReference>
<feature type="repeat" description="PPR" evidence="3">
    <location>
        <begin position="449"/>
        <end position="483"/>
    </location>
</feature>
<evidence type="ECO:0000313" key="6">
    <source>
        <dbReference type="EMBL" id="KVH91510.1"/>
    </source>
</evidence>
<evidence type="ECO:0000256" key="4">
    <source>
        <dbReference type="SAM" id="MobiDB-lite"/>
    </source>
</evidence>
<evidence type="ECO:0000256" key="3">
    <source>
        <dbReference type="PROSITE-ProRule" id="PRU00708"/>
    </source>
</evidence>
<dbReference type="InterPro" id="IPR011990">
    <property type="entry name" value="TPR-like_helical_dom_sf"/>
</dbReference>
<feature type="repeat" description="PPR" evidence="3">
    <location>
        <begin position="99"/>
        <end position="133"/>
    </location>
</feature>
<dbReference type="AlphaFoldDB" id="A0A124SBS2"/>
<evidence type="ECO:0000313" key="7">
    <source>
        <dbReference type="Proteomes" id="UP000243975"/>
    </source>
</evidence>
<dbReference type="PANTHER" id="PTHR47939:SF13">
    <property type="entry name" value="OS03G0201400 PROTEIN"/>
    <property type="match status" value="1"/>
</dbReference>
<protein>
    <recommendedName>
        <fullName evidence="5">PROP1-like PPR domain-containing protein</fullName>
    </recommendedName>
</protein>
<proteinExistence type="inferred from homology"/>
<dbReference type="InterPro" id="IPR002885">
    <property type="entry name" value="PPR_rpt"/>
</dbReference>
<comment type="caution">
    <text evidence="6">The sequence shown here is derived from an EMBL/GenBank/DDBJ whole genome shotgun (WGS) entry which is preliminary data.</text>
</comment>
<dbReference type="Pfam" id="PF17177">
    <property type="entry name" value="PPR_long"/>
    <property type="match status" value="1"/>
</dbReference>
<dbReference type="Pfam" id="PF01535">
    <property type="entry name" value="PPR"/>
    <property type="match status" value="4"/>
</dbReference>
<evidence type="ECO:0000259" key="5">
    <source>
        <dbReference type="Pfam" id="PF17177"/>
    </source>
</evidence>
<feature type="repeat" description="PPR" evidence="3">
    <location>
        <begin position="519"/>
        <end position="553"/>
    </location>
</feature>
<dbReference type="InterPro" id="IPR033443">
    <property type="entry name" value="PROP1-like_PPR_dom"/>
</dbReference>
<dbReference type="Gene3D" id="1.25.40.10">
    <property type="entry name" value="Tetratricopeptide repeat domain"/>
    <property type="match status" value="5"/>
</dbReference>
<feature type="domain" description="PROP1-like PPR" evidence="5">
    <location>
        <begin position="29"/>
        <end position="185"/>
    </location>
</feature>
<name>A0A124SBS2_CYNCS</name>